<comment type="caution">
    <text evidence="2">The sequence shown here is derived from an EMBL/GenBank/DDBJ whole genome shotgun (WGS) entry which is preliminary data.</text>
</comment>
<accession>A0A8S1H1Y7</accession>
<dbReference type="Proteomes" id="UP000835052">
    <property type="component" value="Unassembled WGS sequence"/>
</dbReference>
<organism evidence="2 3">
    <name type="scientific">Caenorhabditis auriculariae</name>
    <dbReference type="NCBI Taxonomy" id="2777116"/>
    <lineage>
        <taxon>Eukaryota</taxon>
        <taxon>Metazoa</taxon>
        <taxon>Ecdysozoa</taxon>
        <taxon>Nematoda</taxon>
        <taxon>Chromadorea</taxon>
        <taxon>Rhabditida</taxon>
        <taxon>Rhabditina</taxon>
        <taxon>Rhabditomorpha</taxon>
        <taxon>Rhabditoidea</taxon>
        <taxon>Rhabditidae</taxon>
        <taxon>Peloderinae</taxon>
        <taxon>Caenorhabditis</taxon>
    </lineage>
</organism>
<evidence type="ECO:0000256" key="1">
    <source>
        <dbReference type="SAM" id="MobiDB-lite"/>
    </source>
</evidence>
<protein>
    <submittedName>
        <fullName evidence="2">Uncharacterized protein</fullName>
    </submittedName>
</protein>
<keyword evidence="3" id="KW-1185">Reference proteome</keyword>
<feature type="compositionally biased region" description="Basic and acidic residues" evidence="1">
    <location>
        <begin position="87"/>
        <end position="117"/>
    </location>
</feature>
<reference evidence="2" key="1">
    <citation type="submission" date="2020-10" db="EMBL/GenBank/DDBJ databases">
        <authorList>
            <person name="Kikuchi T."/>
        </authorList>
    </citation>
    <scope>NUCLEOTIDE SEQUENCE</scope>
    <source>
        <strain evidence="2">NKZ352</strain>
    </source>
</reference>
<feature type="compositionally biased region" description="Basic residues" evidence="1">
    <location>
        <begin position="132"/>
        <end position="146"/>
    </location>
</feature>
<evidence type="ECO:0000313" key="3">
    <source>
        <dbReference type="Proteomes" id="UP000835052"/>
    </source>
</evidence>
<dbReference type="AlphaFoldDB" id="A0A8S1H1Y7"/>
<gene>
    <name evidence="2" type="ORF">CAUJ_LOCUS5450</name>
</gene>
<proteinExistence type="predicted"/>
<name>A0A8S1H1Y7_9PELO</name>
<sequence length="347" mass="39250">MSVGITIVMKLNVESLKDVYMKNKKGGVVLGLGQAGEVDFFRVFTPGCVYYYRASDYPDPASLTKKIKLECLPTEDDQENNDNPNDGPKEVPKDDPKEVPKEEPKKRKAKVLREPTRFSRRIAKISKTMGVQKRRAKARSTKKRAVKNAEGPEKTTNAPGSSTTEPPAEVPPVVNPPAEVPAPETDHYSLQEWQGLADYIKKIRLPPPELLRSVTSDFNNREMLEALQAYMGPWDENSTPSEWSVNLPGEVAEKKEKLRKYLRKFTDLIDQLRLTARGRLATYHNLIAVIENSAASFYTDVEALLNEEDQPEKLEIMLKRNLCVLAILGKFNDTILQQKISFLNRHV</sequence>
<feature type="region of interest" description="Disordered" evidence="1">
    <location>
        <begin position="73"/>
        <end position="170"/>
    </location>
</feature>
<dbReference type="EMBL" id="CAJGYM010000011">
    <property type="protein sequence ID" value="CAD6189531.1"/>
    <property type="molecule type" value="Genomic_DNA"/>
</dbReference>
<feature type="compositionally biased region" description="Polar residues" evidence="1">
    <location>
        <begin position="154"/>
        <end position="164"/>
    </location>
</feature>
<evidence type="ECO:0000313" key="2">
    <source>
        <dbReference type="EMBL" id="CAD6189531.1"/>
    </source>
</evidence>